<proteinExistence type="predicted"/>
<sequence length="113" mass="12390">WGTLPTLPCGYGERTAGHAVERGAAELIPTLVQMNGYISFKEGLLIIMRFTPITIISLVAAALGSPLINRQERLRGGVFYCTEPNFTGVCVQTPPIEWVQFIPLCKQFFTSSA</sequence>
<dbReference type="AlphaFoldDB" id="A0A8H3E2P1"/>
<gene>
    <name evidence="2" type="ORF">RDB_LOCUS60344</name>
</gene>
<protein>
    <submittedName>
        <fullName evidence="2">Uncharacterized protein</fullName>
    </submittedName>
</protein>
<keyword evidence="1" id="KW-0812">Transmembrane</keyword>
<reference evidence="2" key="1">
    <citation type="submission" date="2021-01" db="EMBL/GenBank/DDBJ databases">
        <authorList>
            <person name="Kaushik A."/>
        </authorList>
    </citation>
    <scope>NUCLEOTIDE SEQUENCE</scope>
    <source>
        <strain evidence="2">AG5</strain>
    </source>
</reference>
<feature type="non-terminal residue" evidence="2">
    <location>
        <position position="1"/>
    </location>
</feature>
<comment type="caution">
    <text evidence="2">The sequence shown here is derived from an EMBL/GenBank/DDBJ whole genome shotgun (WGS) entry which is preliminary data.</text>
</comment>
<dbReference type="Proteomes" id="UP000663827">
    <property type="component" value="Unassembled WGS sequence"/>
</dbReference>
<evidence type="ECO:0000313" key="2">
    <source>
        <dbReference type="EMBL" id="CAE7126620.1"/>
    </source>
</evidence>
<keyword evidence="1" id="KW-0472">Membrane</keyword>
<name>A0A8H3E2P1_9AGAM</name>
<feature type="transmembrane region" description="Helical" evidence="1">
    <location>
        <begin position="44"/>
        <end position="65"/>
    </location>
</feature>
<accession>A0A8H3E2P1</accession>
<evidence type="ECO:0000256" key="1">
    <source>
        <dbReference type="SAM" id="Phobius"/>
    </source>
</evidence>
<organism evidence="2 3">
    <name type="scientific">Rhizoctonia solani</name>
    <dbReference type="NCBI Taxonomy" id="456999"/>
    <lineage>
        <taxon>Eukaryota</taxon>
        <taxon>Fungi</taxon>
        <taxon>Dikarya</taxon>
        <taxon>Basidiomycota</taxon>
        <taxon>Agaricomycotina</taxon>
        <taxon>Agaricomycetes</taxon>
        <taxon>Cantharellales</taxon>
        <taxon>Ceratobasidiaceae</taxon>
        <taxon>Rhizoctonia</taxon>
    </lineage>
</organism>
<dbReference type="EMBL" id="CAJNJQ010001204">
    <property type="protein sequence ID" value="CAE7126620.1"/>
    <property type="molecule type" value="Genomic_DNA"/>
</dbReference>
<keyword evidence="1" id="KW-1133">Transmembrane helix</keyword>
<evidence type="ECO:0000313" key="3">
    <source>
        <dbReference type="Proteomes" id="UP000663827"/>
    </source>
</evidence>